<evidence type="ECO:0000259" key="7">
    <source>
        <dbReference type="SMART" id="SM00479"/>
    </source>
</evidence>
<name>A0A5R9GSV0_9PROT</name>
<dbReference type="SMART" id="SM00479">
    <property type="entry name" value="EXOIII"/>
    <property type="match status" value="1"/>
</dbReference>
<feature type="active site" evidence="6">
    <location>
        <position position="131"/>
    </location>
</feature>
<dbReference type="GO" id="GO:0000175">
    <property type="term" value="F:3'-5'-RNA exonuclease activity"/>
    <property type="evidence" value="ECO:0007669"/>
    <property type="project" value="InterPro"/>
</dbReference>
<accession>A0A5R9GSV0</accession>
<keyword evidence="6" id="KW-0963">Cytoplasm</keyword>
<proteinExistence type="inferred from homology"/>
<reference evidence="8 9" key="1">
    <citation type="journal article" date="2019" name="Appl. Environ. Microbiol.">
        <title>Environmental Evidence and Genomic Insight of Iron-oxidizing Bacteria Preference Towards More Corrosion Resistant Stainless Steel at Higher Salinities.</title>
        <authorList>
            <person name="Garrison C.E."/>
            <person name="Price K.A."/>
            <person name="Field E.K."/>
        </authorList>
    </citation>
    <scope>NUCLEOTIDE SEQUENCE [LARGE SCALE GENOMIC DNA]</scope>
    <source>
        <strain evidence="8 9">P3</strain>
    </source>
</reference>
<dbReference type="GO" id="GO:0003676">
    <property type="term" value="F:nucleic acid binding"/>
    <property type="evidence" value="ECO:0007669"/>
    <property type="project" value="InterPro"/>
</dbReference>
<keyword evidence="3 6" id="KW-0378">Hydrolase</keyword>
<keyword evidence="4 6" id="KW-0269">Exonuclease</keyword>
<evidence type="ECO:0000256" key="1">
    <source>
        <dbReference type="ARBA" id="ARBA00009921"/>
    </source>
</evidence>
<dbReference type="InterPro" id="IPR022894">
    <property type="entry name" value="Oligoribonuclease"/>
</dbReference>
<comment type="subcellular location">
    <subcellularLocation>
        <location evidence="6">Cytoplasm</location>
    </subcellularLocation>
</comment>
<dbReference type="Pfam" id="PF00929">
    <property type="entry name" value="RNase_T"/>
    <property type="match status" value="1"/>
</dbReference>
<protein>
    <recommendedName>
        <fullName evidence="5 6">Oligoribonuclease</fullName>
        <ecNumber evidence="6">3.1.-.-</ecNumber>
    </recommendedName>
</protein>
<dbReference type="AlphaFoldDB" id="A0A5R9GSV0"/>
<evidence type="ECO:0000313" key="8">
    <source>
        <dbReference type="EMBL" id="TLS68990.1"/>
    </source>
</evidence>
<dbReference type="InterPro" id="IPR036397">
    <property type="entry name" value="RNaseH_sf"/>
</dbReference>
<dbReference type="InterPro" id="IPR012337">
    <property type="entry name" value="RNaseH-like_sf"/>
</dbReference>
<dbReference type="HAMAP" id="MF_00045">
    <property type="entry name" value="Oligoribonuclease"/>
    <property type="match status" value="1"/>
</dbReference>
<dbReference type="SUPFAM" id="SSF53098">
    <property type="entry name" value="Ribonuclease H-like"/>
    <property type="match status" value="1"/>
</dbReference>
<comment type="function">
    <text evidence="6">3'-to-5' exoribonuclease specific for small oligoribonucleotides.</text>
</comment>
<comment type="caution">
    <text evidence="8">The sequence shown here is derived from an EMBL/GenBank/DDBJ whole genome shotgun (WGS) entry which is preliminary data.</text>
</comment>
<keyword evidence="9" id="KW-1185">Reference proteome</keyword>
<evidence type="ECO:0000256" key="3">
    <source>
        <dbReference type="ARBA" id="ARBA00022801"/>
    </source>
</evidence>
<dbReference type="PANTHER" id="PTHR11046">
    <property type="entry name" value="OLIGORIBONUCLEASE, MITOCHONDRIAL"/>
    <property type="match status" value="1"/>
</dbReference>
<dbReference type="EMBL" id="VBRY01000001">
    <property type="protein sequence ID" value="TLS68990.1"/>
    <property type="molecule type" value="Genomic_DNA"/>
</dbReference>
<comment type="similarity">
    <text evidence="1 6">Belongs to the oligoribonuclease family.</text>
</comment>
<evidence type="ECO:0000313" key="9">
    <source>
        <dbReference type="Proteomes" id="UP000306585"/>
    </source>
</evidence>
<dbReference type="NCBIfam" id="NF003765">
    <property type="entry name" value="PRK05359.1"/>
    <property type="match status" value="1"/>
</dbReference>
<evidence type="ECO:0000256" key="6">
    <source>
        <dbReference type="HAMAP-Rule" id="MF_00045"/>
    </source>
</evidence>
<dbReference type="FunFam" id="3.30.420.10:FF:000003">
    <property type="entry name" value="Oligoribonuclease"/>
    <property type="match status" value="1"/>
</dbReference>
<keyword evidence="2 6" id="KW-0540">Nuclease</keyword>
<dbReference type="PANTHER" id="PTHR11046:SF0">
    <property type="entry name" value="OLIGORIBONUCLEASE, MITOCHONDRIAL"/>
    <property type="match status" value="1"/>
</dbReference>
<dbReference type="CDD" id="cd06135">
    <property type="entry name" value="Orn"/>
    <property type="match status" value="1"/>
</dbReference>
<dbReference type="InterPro" id="IPR013520">
    <property type="entry name" value="Ribonucl_H"/>
</dbReference>
<feature type="domain" description="Exonuclease" evidence="7">
    <location>
        <begin position="9"/>
        <end position="181"/>
    </location>
</feature>
<evidence type="ECO:0000256" key="2">
    <source>
        <dbReference type="ARBA" id="ARBA00022722"/>
    </source>
</evidence>
<evidence type="ECO:0000256" key="5">
    <source>
        <dbReference type="ARBA" id="ARBA00070964"/>
    </source>
</evidence>
<dbReference type="GO" id="GO:0006259">
    <property type="term" value="P:DNA metabolic process"/>
    <property type="evidence" value="ECO:0007669"/>
    <property type="project" value="UniProtKB-ARBA"/>
</dbReference>
<dbReference type="GO" id="GO:0005737">
    <property type="term" value="C:cytoplasm"/>
    <property type="evidence" value="ECO:0007669"/>
    <property type="project" value="UniProtKB-SubCell"/>
</dbReference>
<dbReference type="Gene3D" id="3.30.420.10">
    <property type="entry name" value="Ribonuclease H-like superfamily/Ribonuclease H"/>
    <property type="match status" value="1"/>
</dbReference>
<organism evidence="8 9">
    <name type="scientific">Mariprofundus erugo</name>
    <dbReference type="NCBI Taxonomy" id="2528639"/>
    <lineage>
        <taxon>Bacteria</taxon>
        <taxon>Pseudomonadati</taxon>
        <taxon>Pseudomonadota</taxon>
        <taxon>Candidatius Mariprofundia</taxon>
        <taxon>Mariprofundales</taxon>
        <taxon>Mariprofundaceae</taxon>
        <taxon>Mariprofundus</taxon>
    </lineage>
</organism>
<evidence type="ECO:0000256" key="4">
    <source>
        <dbReference type="ARBA" id="ARBA00022839"/>
    </source>
</evidence>
<dbReference type="EC" id="3.1.-.-" evidence="6"/>
<dbReference type="RefSeq" id="WP_138237806.1">
    <property type="nucleotide sequence ID" value="NZ_VBRY01000001.1"/>
</dbReference>
<gene>
    <name evidence="6" type="primary">orn</name>
    <name evidence="8" type="ORF">FEF65_00375</name>
</gene>
<sequence>MSHTIDHNNLVWMDLEMTGLDPERDTIIEIATIITDSHLNIVAEGPNIVVHQSDEVLAAMDEWNTTHHGASGLTAKVRASTISLAEAEQQTLDFIRSYVPRRTSPLCGNSIHQDRRFLVSYMPELEAWMHYRNIDVSTVKELARRWYPDQKAPQKQEAHLALADIRESISELAWYRRQLFRN</sequence>
<dbReference type="Proteomes" id="UP000306585">
    <property type="component" value="Unassembled WGS sequence"/>
</dbReference>